<keyword evidence="2" id="KW-1185">Reference proteome</keyword>
<dbReference type="Proteomes" id="UP000198703">
    <property type="component" value="Unassembled WGS sequence"/>
</dbReference>
<dbReference type="EMBL" id="FNQM01000003">
    <property type="protein sequence ID" value="SEA12452.1"/>
    <property type="molecule type" value="Genomic_DNA"/>
</dbReference>
<dbReference type="AlphaFoldDB" id="A0A1H3YN76"/>
<evidence type="ECO:0000313" key="1">
    <source>
        <dbReference type="EMBL" id="SEA12452.1"/>
    </source>
</evidence>
<reference evidence="1 2" key="1">
    <citation type="submission" date="2016-10" db="EMBL/GenBank/DDBJ databases">
        <authorList>
            <person name="de Groot N.N."/>
        </authorList>
    </citation>
    <scope>NUCLEOTIDE SEQUENCE [LARGE SCALE GENOMIC DNA]</scope>
    <source>
        <strain evidence="1 2">DSM 15345</strain>
    </source>
</reference>
<name>A0A1H3YN76_9RHOB</name>
<accession>A0A1H3YN76</accession>
<dbReference type="OrthoDB" id="9963383at2"/>
<dbReference type="RefSeq" id="WP_093250427.1">
    <property type="nucleotide sequence ID" value="NZ_FNQM01000003.1"/>
</dbReference>
<protein>
    <submittedName>
        <fullName evidence="1">Uncharacterized protein</fullName>
    </submittedName>
</protein>
<evidence type="ECO:0000313" key="2">
    <source>
        <dbReference type="Proteomes" id="UP000198703"/>
    </source>
</evidence>
<sequence>MACTYMLEPKGHEKKGKPCGRPESKDGLCILHQPAPTTVAVTPVTYSWSPKREDGTTTVNQKFQDACDEVSEQIQKYCDNGPATGGQTFTGKTGAKNDTFQLLHQTQPRTNHTFFYNWQGAVMHVYAAGKHTGTTNTKYALTWFDGSSATIDLKKSTIV</sequence>
<proteinExistence type="predicted"/>
<organism evidence="1 2">
    <name type="scientific">Rubrimonas cliftonensis</name>
    <dbReference type="NCBI Taxonomy" id="89524"/>
    <lineage>
        <taxon>Bacteria</taxon>
        <taxon>Pseudomonadati</taxon>
        <taxon>Pseudomonadota</taxon>
        <taxon>Alphaproteobacteria</taxon>
        <taxon>Rhodobacterales</taxon>
        <taxon>Paracoccaceae</taxon>
        <taxon>Rubrimonas</taxon>
    </lineage>
</organism>
<gene>
    <name evidence="1" type="ORF">SAMN05444370_103153</name>
</gene>